<dbReference type="STRING" id="1364.LP2241_50193"/>
<reference evidence="2" key="1">
    <citation type="submission" date="2015-01" db="EMBL/GenBank/DDBJ databases">
        <authorList>
            <person name="Andreevskaya M."/>
        </authorList>
    </citation>
    <scope>NUCLEOTIDE SEQUENCE [LARGE SCALE GENOMIC DNA]</scope>
    <source>
        <strain evidence="2">MKFS47</strain>
    </source>
</reference>
<evidence type="ECO:0000313" key="1">
    <source>
        <dbReference type="EMBL" id="CEN29037.1"/>
    </source>
</evidence>
<dbReference type="KEGG" id="lpk:LACPI_1837"/>
<dbReference type="InterPro" id="IPR024962">
    <property type="entry name" value="YukD-like"/>
</dbReference>
<dbReference type="AlphaFoldDB" id="A0A0D6DYK3"/>
<protein>
    <submittedName>
        <fullName evidence="1">Uncharacterized protein</fullName>
    </submittedName>
</protein>
<evidence type="ECO:0000313" key="2">
    <source>
        <dbReference type="Proteomes" id="UP000033166"/>
    </source>
</evidence>
<name>A0A0D6DYK3_9LACT</name>
<organism evidence="1 2">
    <name type="scientific">Pseudolactococcus piscium MKFS47</name>
    <dbReference type="NCBI Taxonomy" id="297352"/>
    <lineage>
        <taxon>Bacteria</taxon>
        <taxon>Bacillati</taxon>
        <taxon>Bacillota</taxon>
        <taxon>Bacilli</taxon>
        <taxon>Lactobacillales</taxon>
        <taxon>Streptococcaceae</taxon>
        <taxon>Pseudolactococcus</taxon>
    </lineage>
</organism>
<dbReference type="Proteomes" id="UP000033166">
    <property type="component" value="Chromosome I"/>
</dbReference>
<dbReference type="RefSeq" id="WP_047916055.1">
    <property type="nucleotide sequence ID" value="NZ_LN774769.1"/>
</dbReference>
<accession>A0A0D6DYK3</accession>
<dbReference type="Pfam" id="PF08817">
    <property type="entry name" value="YukD"/>
    <property type="match status" value="1"/>
</dbReference>
<dbReference type="HOGENOM" id="CLU_2523380_0_0_9"/>
<dbReference type="EMBL" id="LN774769">
    <property type="protein sequence ID" value="CEN29037.1"/>
    <property type="molecule type" value="Genomic_DNA"/>
</dbReference>
<dbReference type="Gene3D" id="3.10.20.90">
    <property type="entry name" value="Phosphatidylinositol 3-kinase Catalytic Subunit, Chain A, domain 1"/>
    <property type="match status" value="1"/>
</dbReference>
<sequence>MIELTLLYKQQALDIFVPRKLSFNRLSCLLAEALAENGRLLPDNYLLKFVDKTVIMAESDCLGDFGVSNGDRLEILVGEVSEVI</sequence>
<gene>
    <name evidence="1" type="ORF">LACPI_1837</name>
</gene>
<proteinExistence type="predicted"/>